<dbReference type="PANTHER" id="PTHR10039:SF14">
    <property type="entry name" value="NACHT DOMAIN-CONTAINING PROTEIN"/>
    <property type="match status" value="1"/>
</dbReference>
<evidence type="ECO:0000256" key="1">
    <source>
        <dbReference type="ARBA" id="ARBA00022737"/>
    </source>
</evidence>
<dbReference type="InParanoid" id="A0A0H2RGD2"/>
<feature type="domain" description="Nephrocystin 3-like N-terminal" evidence="2">
    <location>
        <begin position="22"/>
        <end position="193"/>
    </location>
</feature>
<evidence type="ECO:0000259" key="2">
    <source>
        <dbReference type="Pfam" id="PF24883"/>
    </source>
</evidence>
<evidence type="ECO:0000313" key="4">
    <source>
        <dbReference type="Proteomes" id="UP000053477"/>
    </source>
</evidence>
<reference evidence="3 4" key="1">
    <citation type="submission" date="2015-04" db="EMBL/GenBank/DDBJ databases">
        <title>Complete genome sequence of Schizopora paradoxa KUC8140, a cosmopolitan wood degrader in East Asia.</title>
        <authorList>
            <consortium name="DOE Joint Genome Institute"/>
            <person name="Min B."/>
            <person name="Park H."/>
            <person name="Jang Y."/>
            <person name="Kim J.-J."/>
            <person name="Kim K.H."/>
            <person name="Pangilinan J."/>
            <person name="Lipzen A."/>
            <person name="Riley R."/>
            <person name="Grigoriev I.V."/>
            <person name="Spatafora J.W."/>
            <person name="Choi I.-G."/>
        </authorList>
    </citation>
    <scope>NUCLEOTIDE SEQUENCE [LARGE SCALE GENOMIC DNA]</scope>
    <source>
        <strain evidence="3 4">KUC8140</strain>
    </source>
</reference>
<keyword evidence="4" id="KW-1185">Reference proteome</keyword>
<dbReference type="EMBL" id="KQ086021">
    <property type="protein sequence ID" value="KLO10627.1"/>
    <property type="molecule type" value="Genomic_DNA"/>
</dbReference>
<accession>A0A0H2RGD2</accession>
<evidence type="ECO:0000313" key="3">
    <source>
        <dbReference type="EMBL" id="KLO10627.1"/>
    </source>
</evidence>
<organism evidence="3 4">
    <name type="scientific">Schizopora paradoxa</name>
    <dbReference type="NCBI Taxonomy" id="27342"/>
    <lineage>
        <taxon>Eukaryota</taxon>
        <taxon>Fungi</taxon>
        <taxon>Dikarya</taxon>
        <taxon>Basidiomycota</taxon>
        <taxon>Agaricomycotina</taxon>
        <taxon>Agaricomycetes</taxon>
        <taxon>Hymenochaetales</taxon>
        <taxon>Schizoporaceae</taxon>
        <taxon>Schizopora</taxon>
    </lineage>
</organism>
<name>A0A0H2RGD2_9AGAM</name>
<dbReference type="Pfam" id="PF24883">
    <property type="entry name" value="NPHP3_N"/>
    <property type="match status" value="1"/>
</dbReference>
<dbReference type="Gene3D" id="3.40.50.300">
    <property type="entry name" value="P-loop containing nucleotide triphosphate hydrolases"/>
    <property type="match status" value="1"/>
</dbReference>
<dbReference type="AlphaFoldDB" id="A0A0H2RGD2"/>
<dbReference type="STRING" id="27342.A0A0H2RGD2"/>
<dbReference type="SUPFAM" id="SSF52540">
    <property type="entry name" value="P-loop containing nucleoside triphosphate hydrolases"/>
    <property type="match status" value="1"/>
</dbReference>
<gene>
    <name evidence="3" type="ORF">SCHPADRAFT_509128</name>
</gene>
<dbReference type="InterPro" id="IPR056884">
    <property type="entry name" value="NPHP3-like_N"/>
</dbReference>
<protein>
    <recommendedName>
        <fullName evidence="2">Nephrocystin 3-like N-terminal domain-containing protein</fullName>
    </recommendedName>
</protein>
<dbReference type="InterPro" id="IPR027417">
    <property type="entry name" value="P-loop_NTPase"/>
</dbReference>
<dbReference type="PANTHER" id="PTHR10039">
    <property type="entry name" value="AMELOGENIN"/>
    <property type="match status" value="1"/>
</dbReference>
<sequence length="510" mass="57321">MPDGLRIHWVGEREIKTCYGATCKTILTKIKDWASPNLANGQAQIFWLSGPTGSGKSTIVKTIATWADQKGLLGYCRFCDREHRTNSSKPSYLIPYIAYRISMIDPSLATSVTKALVEVGALYQGIAVPFQAQNPVVNSMDLMHGHSNLRKPTLIVIDALDECDDPASAQMIISFLSKLAMFNRRIRIFISSRPEQHIQAAFDEVVEPCPSTVIRCALEEFVEASDIEEYLREEFKKLSEPNRPNEDDINLLVAKCGRLFVYASTASRFILEGRAPESITERLKIILGTDVGKAPKDSPNKQLDNLYLCLLKKAIGNDSSKSITRLRMVLGAMSLTHEPQTVDCMAKMLDEDEEYLKNMVKSSGATNIIAYNDSFGLFPNFPHVSLPELLTDAERCVDEMFLIDASCLETYLFRRSLNIIIDGLAATSREVNKGFRDAMRYACQHWARHLEKALHKDAEAAETLCRFVQHCLLIWLVVAKEIHPESNVDDLYLAMETARKWAVCDNKALK</sequence>
<dbReference type="OrthoDB" id="4760524at2759"/>
<proteinExistence type="predicted"/>
<keyword evidence="1" id="KW-0677">Repeat</keyword>
<dbReference type="Proteomes" id="UP000053477">
    <property type="component" value="Unassembled WGS sequence"/>
</dbReference>